<keyword evidence="4 10" id="KW-1003">Cell membrane</keyword>
<keyword evidence="8 10" id="KW-0472">Membrane</keyword>
<sequence length="732" mass="79716">MGYQEKSGGIPPLPSSLNANANTWEMVDLGNSAEPKLQRPYPDTDPVVTPYLGLRARLSQVWFNRWTVLLLLVLVRVLLLTTSLNENLGDAKAKALSACTKVEDVGSAMASMPHYLSVGVNSLAADGITKTVRGLVSILEMIVTGVKQLLLFIINFYLGTYACLISAFIHGGLDVAAQVVDKATEALNGALQGIGKEIGGDVGDFVNKVNGFKDSISGPLGSVIPALPTIDISGPLKKLDEFKLDSAEVIAAIGKFNNTIPTFDDAETLTKQTIAIPFDMVKDQIEGKFGNYSFDHSLFPVAQKHALTFCSSNTFINDFFTKLSDIVAKTKIGFIIIIIILSILAMFVMGYLDIRRWRRERQRARAFTEHGYDPMDVVYMASRPFTAGVGVKIASKFRGNERRYLLVRWAVAYATSLPALFVLSLALAGLFSCLCQYVLLKSIEKEAPALADQVGDFAGAVVSQLENVSTTWANEANTNVLNLQQDINDDVFGWVQNATSAVNDTLNVLEDGIQKGLDTVFKDTVLYDAVKSIIGCVITRKIDTIQDGLTWVHDHAKVTFPLFPNDTFSQGAQASVQGDSDLTSFLASPASASTDEITGAVDKVTSALRSNIVQELLISLALLLVYIIVVLIGVGHSLFGMAFGREKTRAEGGHRYNITHPTQLNNEGAGAQHYRRPPPPPPTQHEDSTPSYDEVVYAGSVPRGKTEVKASSHARKSSYPEWEDDDYPRHAR</sequence>
<evidence type="ECO:0000256" key="5">
    <source>
        <dbReference type="ARBA" id="ARBA00022692"/>
    </source>
</evidence>
<keyword evidence="5 10" id="KW-0812">Transmembrane</keyword>
<dbReference type="PANTHER" id="PTHR31030:SF1">
    <property type="entry name" value="PLASMA MEMBRANE FUSION PROTEIN PRM1"/>
    <property type="match status" value="1"/>
</dbReference>
<dbReference type="AlphaFoldDB" id="A0AAN7B5A5"/>
<keyword evidence="6 10" id="KW-0184">Conjugation</keyword>
<feature type="transmembrane region" description="Helical" evidence="10">
    <location>
        <begin position="149"/>
        <end position="169"/>
    </location>
</feature>
<name>A0AAN7B5A5_9PEZI</name>
<evidence type="ECO:0000256" key="1">
    <source>
        <dbReference type="ARBA" id="ARBA00002512"/>
    </source>
</evidence>
<evidence type="ECO:0000313" key="13">
    <source>
        <dbReference type="Proteomes" id="UP001301769"/>
    </source>
</evidence>
<comment type="caution">
    <text evidence="12">The sequence shown here is derived from an EMBL/GenBank/DDBJ whole genome shotgun (WGS) entry which is preliminary data.</text>
</comment>
<dbReference type="GO" id="GO:0005886">
    <property type="term" value="C:plasma membrane"/>
    <property type="evidence" value="ECO:0007669"/>
    <property type="project" value="UniProtKB-SubCell"/>
</dbReference>
<evidence type="ECO:0000256" key="10">
    <source>
        <dbReference type="RuleBase" id="RU366035"/>
    </source>
</evidence>
<feature type="transmembrane region" description="Helical" evidence="10">
    <location>
        <begin position="66"/>
        <end position="84"/>
    </location>
</feature>
<dbReference type="GO" id="GO:0032220">
    <property type="term" value="P:plasma membrane fusion involved in cytogamy"/>
    <property type="evidence" value="ECO:0007669"/>
    <property type="project" value="TreeGrafter"/>
</dbReference>
<evidence type="ECO:0000256" key="6">
    <source>
        <dbReference type="ARBA" id="ARBA00022971"/>
    </source>
</evidence>
<evidence type="ECO:0000256" key="2">
    <source>
        <dbReference type="ARBA" id="ARBA00004651"/>
    </source>
</evidence>
<evidence type="ECO:0000256" key="4">
    <source>
        <dbReference type="ARBA" id="ARBA00022475"/>
    </source>
</evidence>
<evidence type="ECO:0000256" key="8">
    <source>
        <dbReference type="ARBA" id="ARBA00023136"/>
    </source>
</evidence>
<dbReference type="GO" id="GO:0043332">
    <property type="term" value="C:mating projection tip"/>
    <property type="evidence" value="ECO:0007669"/>
    <property type="project" value="UniProtKB-UniRule"/>
</dbReference>
<keyword evidence="9" id="KW-0325">Glycoprotein</keyword>
<reference evidence="12" key="1">
    <citation type="journal article" date="2023" name="Mol. Phylogenet. Evol.">
        <title>Genome-scale phylogeny and comparative genomics of the fungal order Sordariales.</title>
        <authorList>
            <person name="Hensen N."/>
            <person name="Bonometti L."/>
            <person name="Westerberg I."/>
            <person name="Brannstrom I.O."/>
            <person name="Guillou S."/>
            <person name="Cros-Aarteil S."/>
            <person name="Calhoun S."/>
            <person name="Haridas S."/>
            <person name="Kuo A."/>
            <person name="Mondo S."/>
            <person name="Pangilinan J."/>
            <person name="Riley R."/>
            <person name="LaButti K."/>
            <person name="Andreopoulos B."/>
            <person name="Lipzen A."/>
            <person name="Chen C."/>
            <person name="Yan M."/>
            <person name="Daum C."/>
            <person name="Ng V."/>
            <person name="Clum A."/>
            <person name="Steindorff A."/>
            <person name="Ohm R.A."/>
            <person name="Martin F."/>
            <person name="Silar P."/>
            <person name="Natvig D.O."/>
            <person name="Lalanne C."/>
            <person name="Gautier V."/>
            <person name="Ament-Velasquez S.L."/>
            <person name="Kruys A."/>
            <person name="Hutchinson M.I."/>
            <person name="Powell A.J."/>
            <person name="Barry K."/>
            <person name="Miller A.N."/>
            <person name="Grigoriev I.V."/>
            <person name="Debuchy R."/>
            <person name="Gladieux P."/>
            <person name="Hiltunen Thoren M."/>
            <person name="Johannesson H."/>
        </authorList>
    </citation>
    <scope>NUCLEOTIDE SEQUENCE</scope>
    <source>
        <strain evidence="12">PSN293</strain>
    </source>
</reference>
<dbReference type="InterPro" id="IPR026777">
    <property type="entry name" value="PRM1"/>
</dbReference>
<comment type="subcellular location">
    <subcellularLocation>
        <location evidence="2 10">Cell membrane</location>
        <topology evidence="2 10">Multi-pass membrane protein</topology>
    </subcellularLocation>
</comment>
<feature type="transmembrane region" description="Helical" evidence="10">
    <location>
        <begin position="405"/>
        <end position="431"/>
    </location>
</feature>
<keyword evidence="7 10" id="KW-1133">Transmembrane helix</keyword>
<evidence type="ECO:0000256" key="7">
    <source>
        <dbReference type="ARBA" id="ARBA00022989"/>
    </source>
</evidence>
<dbReference type="PANTHER" id="PTHR31030">
    <property type="entry name" value="PLASMA MEMBRANE FUSION PROTEIN PRM1"/>
    <property type="match status" value="1"/>
</dbReference>
<feature type="transmembrane region" description="Helical" evidence="10">
    <location>
        <begin position="616"/>
        <end position="639"/>
    </location>
</feature>
<proteinExistence type="inferred from homology"/>
<evidence type="ECO:0000256" key="9">
    <source>
        <dbReference type="ARBA" id="ARBA00023180"/>
    </source>
</evidence>
<accession>A0AAN7B5A5</accession>
<evidence type="ECO:0000256" key="3">
    <source>
        <dbReference type="ARBA" id="ARBA00010780"/>
    </source>
</evidence>
<gene>
    <name evidence="12" type="ORF">QBC37DRAFT_30027</name>
</gene>
<dbReference type="Proteomes" id="UP001301769">
    <property type="component" value="Unassembled WGS sequence"/>
</dbReference>
<feature type="transmembrane region" description="Helical" evidence="10">
    <location>
        <begin position="332"/>
        <end position="352"/>
    </location>
</feature>
<protein>
    <recommendedName>
        <fullName evidence="10">Plasma membrane fusion protein PRM1</fullName>
    </recommendedName>
</protein>
<comment type="function">
    <text evidence="1 10">Involved in cell fusion during mating by stabilizing the plasma membrane fusion event.</text>
</comment>
<reference evidence="12" key="2">
    <citation type="submission" date="2023-05" db="EMBL/GenBank/DDBJ databases">
        <authorList>
            <consortium name="Lawrence Berkeley National Laboratory"/>
            <person name="Steindorff A."/>
            <person name="Hensen N."/>
            <person name="Bonometti L."/>
            <person name="Westerberg I."/>
            <person name="Brannstrom I.O."/>
            <person name="Guillou S."/>
            <person name="Cros-Aarteil S."/>
            <person name="Calhoun S."/>
            <person name="Haridas S."/>
            <person name="Kuo A."/>
            <person name="Mondo S."/>
            <person name="Pangilinan J."/>
            <person name="Riley R."/>
            <person name="Labutti K."/>
            <person name="Andreopoulos B."/>
            <person name="Lipzen A."/>
            <person name="Chen C."/>
            <person name="Yanf M."/>
            <person name="Daum C."/>
            <person name="Ng V."/>
            <person name="Clum A."/>
            <person name="Ohm R."/>
            <person name="Martin F."/>
            <person name="Silar P."/>
            <person name="Natvig D."/>
            <person name="Lalanne C."/>
            <person name="Gautier V."/>
            <person name="Ament-Velasquez S.L."/>
            <person name="Kruys A."/>
            <person name="Hutchinson M.I."/>
            <person name="Powell A.J."/>
            <person name="Barry K."/>
            <person name="Miller A.N."/>
            <person name="Grigoriev I.V."/>
            <person name="Debuchy R."/>
            <person name="Gladieux P."/>
            <person name="Thoren M.H."/>
            <person name="Johannesson H."/>
        </authorList>
    </citation>
    <scope>NUCLEOTIDE SEQUENCE</scope>
    <source>
        <strain evidence="12">PSN293</strain>
    </source>
</reference>
<evidence type="ECO:0000256" key="11">
    <source>
        <dbReference type="SAM" id="MobiDB-lite"/>
    </source>
</evidence>
<dbReference type="EMBL" id="MU858171">
    <property type="protein sequence ID" value="KAK4210562.1"/>
    <property type="molecule type" value="Genomic_DNA"/>
</dbReference>
<feature type="region of interest" description="Disordered" evidence="11">
    <location>
        <begin position="655"/>
        <end position="732"/>
    </location>
</feature>
<comment type="similarity">
    <text evidence="3 10">Belongs to the PRM1 family.</text>
</comment>
<keyword evidence="13" id="KW-1185">Reference proteome</keyword>
<evidence type="ECO:0000313" key="12">
    <source>
        <dbReference type="EMBL" id="KAK4210562.1"/>
    </source>
</evidence>
<organism evidence="12 13">
    <name type="scientific">Rhypophila decipiens</name>
    <dbReference type="NCBI Taxonomy" id="261697"/>
    <lineage>
        <taxon>Eukaryota</taxon>
        <taxon>Fungi</taxon>
        <taxon>Dikarya</taxon>
        <taxon>Ascomycota</taxon>
        <taxon>Pezizomycotina</taxon>
        <taxon>Sordariomycetes</taxon>
        <taxon>Sordariomycetidae</taxon>
        <taxon>Sordariales</taxon>
        <taxon>Naviculisporaceae</taxon>
        <taxon>Rhypophila</taxon>
    </lineage>
</organism>